<gene>
    <name evidence="2" type="ORF">OIDMADRAFT_144471</name>
</gene>
<reference evidence="2 3" key="1">
    <citation type="submission" date="2014-04" db="EMBL/GenBank/DDBJ databases">
        <authorList>
            <consortium name="DOE Joint Genome Institute"/>
            <person name="Kuo A."/>
            <person name="Martino E."/>
            <person name="Perotto S."/>
            <person name="Kohler A."/>
            <person name="Nagy L.G."/>
            <person name="Floudas D."/>
            <person name="Copeland A."/>
            <person name="Barry K.W."/>
            <person name="Cichocki N."/>
            <person name="Veneault-Fourrey C."/>
            <person name="LaButti K."/>
            <person name="Lindquist E.A."/>
            <person name="Lipzen A."/>
            <person name="Lundell T."/>
            <person name="Morin E."/>
            <person name="Murat C."/>
            <person name="Sun H."/>
            <person name="Tunlid A."/>
            <person name="Henrissat B."/>
            <person name="Grigoriev I.V."/>
            <person name="Hibbett D.S."/>
            <person name="Martin F."/>
            <person name="Nordberg H.P."/>
            <person name="Cantor M.N."/>
            <person name="Hua S.X."/>
        </authorList>
    </citation>
    <scope>NUCLEOTIDE SEQUENCE [LARGE SCALE GENOMIC DNA]</scope>
    <source>
        <strain evidence="2 3">Zn</strain>
    </source>
</reference>
<dbReference type="EMBL" id="KN832875">
    <property type="protein sequence ID" value="KIN01824.1"/>
    <property type="molecule type" value="Genomic_DNA"/>
</dbReference>
<evidence type="ECO:0000313" key="3">
    <source>
        <dbReference type="Proteomes" id="UP000054321"/>
    </source>
</evidence>
<dbReference type="HOGENOM" id="CLU_2210763_0_0_1"/>
<dbReference type="AlphaFoldDB" id="A0A0C3CS34"/>
<evidence type="ECO:0000256" key="1">
    <source>
        <dbReference type="SAM" id="MobiDB-lite"/>
    </source>
</evidence>
<organism evidence="2 3">
    <name type="scientific">Oidiodendron maius (strain Zn)</name>
    <dbReference type="NCBI Taxonomy" id="913774"/>
    <lineage>
        <taxon>Eukaryota</taxon>
        <taxon>Fungi</taxon>
        <taxon>Dikarya</taxon>
        <taxon>Ascomycota</taxon>
        <taxon>Pezizomycotina</taxon>
        <taxon>Leotiomycetes</taxon>
        <taxon>Leotiomycetes incertae sedis</taxon>
        <taxon>Myxotrichaceae</taxon>
        <taxon>Oidiodendron</taxon>
    </lineage>
</organism>
<feature type="compositionally biased region" description="Basic and acidic residues" evidence="1">
    <location>
        <begin position="96"/>
        <end position="107"/>
    </location>
</feature>
<feature type="region of interest" description="Disordered" evidence="1">
    <location>
        <begin position="1"/>
        <end position="107"/>
    </location>
</feature>
<proteinExistence type="predicted"/>
<feature type="compositionally biased region" description="Basic and acidic residues" evidence="1">
    <location>
        <begin position="68"/>
        <end position="79"/>
    </location>
</feature>
<dbReference type="InParanoid" id="A0A0C3CS34"/>
<dbReference type="Proteomes" id="UP000054321">
    <property type="component" value="Unassembled WGS sequence"/>
</dbReference>
<keyword evidence="3" id="KW-1185">Reference proteome</keyword>
<protein>
    <submittedName>
        <fullName evidence="2">Uncharacterized protein</fullName>
    </submittedName>
</protein>
<accession>A0A0C3CS34</accession>
<name>A0A0C3CS34_OIDMZ</name>
<sequence>MALGMGGDERAWPDFPGRPGTSGTRERFRRGVRSGGIVGGEAGEGRMDDFFSEEEEEEEEEGEEEEREERRGDCWEGERGCGSSRSAGAGRGRKRTTTETEAKERRA</sequence>
<feature type="compositionally biased region" description="Gly residues" evidence="1">
    <location>
        <begin position="33"/>
        <end position="42"/>
    </location>
</feature>
<evidence type="ECO:0000313" key="2">
    <source>
        <dbReference type="EMBL" id="KIN01824.1"/>
    </source>
</evidence>
<reference evidence="3" key="2">
    <citation type="submission" date="2015-01" db="EMBL/GenBank/DDBJ databases">
        <title>Evolutionary Origins and Diversification of the Mycorrhizal Mutualists.</title>
        <authorList>
            <consortium name="DOE Joint Genome Institute"/>
            <consortium name="Mycorrhizal Genomics Consortium"/>
            <person name="Kohler A."/>
            <person name="Kuo A."/>
            <person name="Nagy L.G."/>
            <person name="Floudas D."/>
            <person name="Copeland A."/>
            <person name="Barry K.W."/>
            <person name="Cichocki N."/>
            <person name="Veneault-Fourrey C."/>
            <person name="LaButti K."/>
            <person name="Lindquist E.A."/>
            <person name="Lipzen A."/>
            <person name="Lundell T."/>
            <person name="Morin E."/>
            <person name="Murat C."/>
            <person name="Riley R."/>
            <person name="Ohm R."/>
            <person name="Sun H."/>
            <person name="Tunlid A."/>
            <person name="Henrissat B."/>
            <person name="Grigoriev I.V."/>
            <person name="Hibbett D.S."/>
            <person name="Martin F."/>
        </authorList>
    </citation>
    <scope>NUCLEOTIDE SEQUENCE [LARGE SCALE GENOMIC DNA]</scope>
    <source>
        <strain evidence="3">Zn</strain>
    </source>
</reference>
<feature type="compositionally biased region" description="Acidic residues" evidence="1">
    <location>
        <begin position="50"/>
        <end position="67"/>
    </location>
</feature>